<protein>
    <submittedName>
        <fullName evidence="1">Uncharacterized protein</fullName>
    </submittedName>
</protein>
<dbReference type="EMBL" id="JXJN01020106">
    <property type="status" value="NOT_ANNOTATED_CDS"/>
    <property type="molecule type" value="Genomic_DNA"/>
</dbReference>
<keyword evidence="2" id="KW-1185">Reference proteome</keyword>
<sequence length="108" mass="12008">MSKTVRSSASVAFRSIPALSSVFTTDSLPHKAASCKAEPEGVNKFTLTPAASKTSTTAGNIRKQSYNYKTDLWRQLQQYQQQLLLIAINLNAFDYNVKHSHTMQTVVK</sequence>
<accession>A0A1B0BTE8</accession>
<organism evidence="1 2">
    <name type="scientific">Glossina palpalis gambiensis</name>
    <dbReference type="NCBI Taxonomy" id="67801"/>
    <lineage>
        <taxon>Eukaryota</taxon>
        <taxon>Metazoa</taxon>
        <taxon>Ecdysozoa</taxon>
        <taxon>Arthropoda</taxon>
        <taxon>Hexapoda</taxon>
        <taxon>Insecta</taxon>
        <taxon>Pterygota</taxon>
        <taxon>Neoptera</taxon>
        <taxon>Endopterygota</taxon>
        <taxon>Diptera</taxon>
        <taxon>Brachycera</taxon>
        <taxon>Muscomorpha</taxon>
        <taxon>Hippoboscoidea</taxon>
        <taxon>Glossinidae</taxon>
        <taxon>Glossina</taxon>
    </lineage>
</organism>
<dbReference type="EnsemblMetazoa" id="GPPI039924-RA">
    <property type="protein sequence ID" value="GPPI039924-PA"/>
    <property type="gene ID" value="GPPI039924"/>
</dbReference>
<reference evidence="2" key="1">
    <citation type="submission" date="2015-01" db="EMBL/GenBank/DDBJ databases">
        <authorList>
            <person name="Aksoy S."/>
            <person name="Warren W."/>
            <person name="Wilson R.K."/>
        </authorList>
    </citation>
    <scope>NUCLEOTIDE SEQUENCE [LARGE SCALE GENOMIC DNA]</scope>
    <source>
        <strain evidence="2">IAEA</strain>
    </source>
</reference>
<dbReference type="Proteomes" id="UP000092460">
    <property type="component" value="Unassembled WGS sequence"/>
</dbReference>
<reference evidence="1" key="2">
    <citation type="submission" date="2020-05" db="UniProtKB">
        <authorList>
            <consortium name="EnsemblMetazoa"/>
        </authorList>
    </citation>
    <scope>IDENTIFICATION</scope>
    <source>
        <strain evidence="1">IAEA</strain>
    </source>
</reference>
<dbReference type="VEuPathDB" id="VectorBase:GPPI039924"/>
<dbReference type="AlphaFoldDB" id="A0A1B0BTE8"/>
<evidence type="ECO:0000313" key="1">
    <source>
        <dbReference type="EnsemblMetazoa" id="GPPI039924-PA"/>
    </source>
</evidence>
<name>A0A1B0BTE8_9MUSC</name>
<evidence type="ECO:0000313" key="2">
    <source>
        <dbReference type="Proteomes" id="UP000092460"/>
    </source>
</evidence>
<proteinExistence type="predicted"/>